<feature type="transmembrane region" description="Helical" evidence="1">
    <location>
        <begin position="13"/>
        <end position="34"/>
    </location>
</feature>
<sequence>MITRVNMSRDFDIFYIAWWITALLFIVPFFIVGIRKNLYRAFSYHILAATFSKIAVVYGAMCIVALVLLAGSYALADSVVWYREVLIGGGYMFIMAFYLFILSTIVFFYPALLILTVLYYVSGKWRDSR</sequence>
<evidence type="ECO:0000313" key="3">
    <source>
        <dbReference type="Proteomes" id="UP000216605"/>
    </source>
</evidence>
<name>A0A255ZPQ6_9FLAO</name>
<dbReference type="AlphaFoldDB" id="A0A255ZPQ6"/>
<reference evidence="2 3" key="1">
    <citation type="submission" date="2017-07" db="EMBL/GenBank/DDBJ databases">
        <title>Flavobacterium cyanobacteriorum sp. nov., isolated from cyanobacterial aggregates in a eutrophic lake.</title>
        <authorList>
            <person name="Cai H."/>
        </authorList>
    </citation>
    <scope>NUCLEOTIDE SEQUENCE [LARGE SCALE GENOMIC DNA]</scope>
    <source>
        <strain evidence="2 3">TH021</strain>
    </source>
</reference>
<gene>
    <name evidence="2" type="ORF">CHU92_03920</name>
</gene>
<feature type="transmembrane region" description="Helical" evidence="1">
    <location>
        <begin position="55"/>
        <end position="76"/>
    </location>
</feature>
<dbReference type="EMBL" id="NOXV01000193">
    <property type="protein sequence ID" value="OYQ42660.1"/>
    <property type="molecule type" value="Genomic_DNA"/>
</dbReference>
<keyword evidence="1" id="KW-0472">Membrane</keyword>
<keyword evidence="1" id="KW-1133">Transmembrane helix</keyword>
<protein>
    <submittedName>
        <fullName evidence="2">Uncharacterized protein</fullName>
    </submittedName>
</protein>
<evidence type="ECO:0000256" key="1">
    <source>
        <dbReference type="SAM" id="Phobius"/>
    </source>
</evidence>
<evidence type="ECO:0000313" key="2">
    <source>
        <dbReference type="EMBL" id="OYQ42660.1"/>
    </source>
</evidence>
<organism evidence="2 3">
    <name type="scientific">Flavobacterium cyanobacteriorum</name>
    <dbReference type="NCBI Taxonomy" id="2022802"/>
    <lineage>
        <taxon>Bacteria</taxon>
        <taxon>Pseudomonadati</taxon>
        <taxon>Bacteroidota</taxon>
        <taxon>Flavobacteriia</taxon>
        <taxon>Flavobacteriales</taxon>
        <taxon>Flavobacteriaceae</taxon>
        <taxon>Flavobacterium</taxon>
    </lineage>
</organism>
<feature type="transmembrane region" description="Helical" evidence="1">
    <location>
        <begin position="96"/>
        <end position="121"/>
    </location>
</feature>
<keyword evidence="1" id="KW-0812">Transmembrane</keyword>
<comment type="caution">
    <text evidence="2">The sequence shown here is derived from an EMBL/GenBank/DDBJ whole genome shotgun (WGS) entry which is preliminary data.</text>
</comment>
<proteinExistence type="predicted"/>
<accession>A0A255ZPQ6</accession>
<keyword evidence="3" id="KW-1185">Reference proteome</keyword>
<dbReference type="Proteomes" id="UP000216605">
    <property type="component" value="Unassembled WGS sequence"/>
</dbReference>